<dbReference type="InterPro" id="IPR000412">
    <property type="entry name" value="ABC_2_transport"/>
</dbReference>
<comment type="subcellular location">
    <subcellularLocation>
        <location evidence="1">Membrane</location>
        <topology evidence="1">Multi-pass membrane protein</topology>
    </subcellularLocation>
</comment>
<dbReference type="PIRSF" id="PIRSF006648">
    <property type="entry name" value="DrrB"/>
    <property type="match status" value="1"/>
</dbReference>
<evidence type="ECO:0000256" key="4">
    <source>
        <dbReference type="ARBA" id="ARBA00023136"/>
    </source>
</evidence>
<dbReference type="InterPro" id="IPR051784">
    <property type="entry name" value="Nod_factor_ABC_transporter"/>
</dbReference>
<keyword evidence="4 5" id="KW-0472">Membrane</keyword>
<evidence type="ECO:0000259" key="6">
    <source>
        <dbReference type="PROSITE" id="PS51012"/>
    </source>
</evidence>
<evidence type="ECO:0000256" key="5">
    <source>
        <dbReference type="SAM" id="Phobius"/>
    </source>
</evidence>
<keyword evidence="2 5" id="KW-0812">Transmembrane</keyword>
<keyword evidence="3 5" id="KW-1133">Transmembrane helix</keyword>
<dbReference type="GO" id="GO:0043190">
    <property type="term" value="C:ATP-binding cassette (ABC) transporter complex"/>
    <property type="evidence" value="ECO:0007669"/>
    <property type="project" value="InterPro"/>
</dbReference>
<feature type="transmembrane region" description="Helical" evidence="5">
    <location>
        <begin position="150"/>
        <end position="172"/>
    </location>
</feature>
<feature type="transmembrane region" description="Helical" evidence="5">
    <location>
        <begin position="78"/>
        <end position="96"/>
    </location>
</feature>
<dbReference type="PROSITE" id="PS51012">
    <property type="entry name" value="ABC_TM2"/>
    <property type="match status" value="1"/>
</dbReference>
<feature type="transmembrane region" description="Helical" evidence="5">
    <location>
        <begin position="236"/>
        <end position="257"/>
    </location>
</feature>
<organism evidence="7">
    <name type="scientific">freshwater metagenome</name>
    <dbReference type="NCBI Taxonomy" id="449393"/>
    <lineage>
        <taxon>unclassified sequences</taxon>
        <taxon>metagenomes</taxon>
        <taxon>ecological metagenomes</taxon>
    </lineage>
</organism>
<protein>
    <submittedName>
        <fullName evidence="7">Unannotated protein</fullName>
    </submittedName>
</protein>
<evidence type="ECO:0000256" key="2">
    <source>
        <dbReference type="ARBA" id="ARBA00022692"/>
    </source>
</evidence>
<dbReference type="Pfam" id="PF01061">
    <property type="entry name" value="ABC2_membrane"/>
    <property type="match status" value="1"/>
</dbReference>
<feature type="transmembrane region" description="Helical" evidence="5">
    <location>
        <begin position="39"/>
        <end position="58"/>
    </location>
</feature>
<dbReference type="AlphaFoldDB" id="A0A6J6C251"/>
<dbReference type="InterPro" id="IPR013525">
    <property type="entry name" value="ABC2_TM"/>
</dbReference>
<dbReference type="EMBL" id="CAEZSO010000120">
    <property type="protein sequence ID" value="CAB4545266.1"/>
    <property type="molecule type" value="Genomic_DNA"/>
</dbReference>
<feature type="transmembrane region" description="Helical" evidence="5">
    <location>
        <begin position="117"/>
        <end position="144"/>
    </location>
</feature>
<reference evidence="7" key="1">
    <citation type="submission" date="2020-05" db="EMBL/GenBank/DDBJ databases">
        <authorList>
            <person name="Chiriac C."/>
            <person name="Salcher M."/>
            <person name="Ghai R."/>
            <person name="Kavagutti S V."/>
        </authorList>
    </citation>
    <scope>NUCLEOTIDE SEQUENCE</scope>
</reference>
<dbReference type="InterPro" id="IPR047817">
    <property type="entry name" value="ABC2_TM_bact-type"/>
</dbReference>
<evidence type="ECO:0000256" key="1">
    <source>
        <dbReference type="ARBA" id="ARBA00004141"/>
    </source>
</evidence>
<name>A0A6J6C251_9ZZZZ</name>
<dbReference type="GO" id="GO:0140359">
    <property type="term" value="F:ABC-type transporter activity"/>
    <property type="evidence" value="ECO:0007669"/>
    <property type="project" value="InterPro"/>
</dbReference>
<evidence type="ECO:0000313" key="7">
    <source>
        <dbReference type="EMBL" id="CAB4545266.1"/>
    </source>
</evidence>
<evidence type="ECO:0000256" key="3">
    <source>
        <dbReference type="ARBA" id="ARBA00022989"/>
    </source>
</evidence>
<feature type="transmembrane region" description="Helical" evidence="5">
    <location>
        <begin position="179"/>
        <end position="199"/>
    </location>
</feature>
<dbReference type="PANTHER" id="PTHR43229:SF2">
    <property type="entry name" value="NODULATION PROTEIN J"/>
    <property type="match status" value="1"/>
</dbReference>
<dbReference type="PANTHER" id="PTHR43229">
    <property type="entry name" value="NODULATION PROTEIN J"/>
    <property type="match status" value="1"/>
</dbReference>
<gene>
    <name evidence="7" type="ORF">UFOPK1446_00663</name>
</gene>
<accession>A0A6J6C251</accession>
<feature type="domain" description="ABC transmembrane type-2" evidence="6">
    <location>
        <begin position="36"/>
        <end position="260"/>
    </location>
</feature>
<proteinExistence type="predicted"/>
<sequence length="260" mass="27286">MSTRLDFSPAAEPASRVRRITSQARYETTLLLRNGEQTLLTIVIPLLVVVGLSTTTIIDLGAQAASYARIQTVAPSVLALAILSSAFTAQAIAVGFDRRYSVLTHLGTTPLGRPGLVLAKTLAISVIAFLQVILISVVAVALGWRPTGSLLAAAGLMLLGMSAFSGLALLMAGTLRAEATLAGANLIFLLLLVGGGTIIPTDQWPSGVARIVEFLPTAALADGLRTILRDGALPTLSTWLVLVVWSAVGITLASRFFRWD</sequence>